<dbReference type="Proteomes" id="UP000054988">
    <property type="component" value="Unassembled WGS sequence"/>
</dbReference>
<dbReference type="PROSITE" id="PS00518">
    <property type="entry name" value="ZF_RING_1"/>
    <property type="match status" value="1"/>
</dbReference>
<feature type="compositionally biased region" description="Low complexity" evidence="13">
    <location>
        <begin position="217"/>
        <end position="226"/>
    </location>
</feature>
<dbReference type="Gene3D" id="3.30.40.10">
    <property type="entry name" value="Zinc/RING finger domain, C3HC4 (zinc finger)"/>
    <property type="match status" value="1"/>
</dbReference>
<dbReference type="EC" id="2.3.2.27" evidence="3"/>
<accession>A0A0W0EWA0</accession>
<comment type="caution">
    <text evidence="15">The sequence shown here is derived from an EMBL/GenBank/DDBJ whole genome shotgun (WGS) entry which is preliminary data.</text>
</comment>
<feature type="domain" description="RING-type" evidence="14">
    <location>
        <begin position="5"/>
        <end position="49"/>
    </location>
</feature>
<dbReference type="InterPro" id="IPR001841">
    <property type="entry name" value="Znf_RING"/>
</dbReference>
<evidence type="ECO:0000256" key="4">
    <source>
        <dbReference type="ARBA" id="ARBA00022679"/>
    </source>
</evidence>
<dbReference type="SMART" id="SM00184">
    <property type="entry name" value="RING"/>
    <property type="match status" value="1"/>
</dbReference>
<dbReference type="InterPro" id="IPR017907">
    <property type="entry name" value="Znf_RING_CS"/>
</dbReference>
<keyword evidence="10" id="KW-0539">Nucleus</keyword>
<evidence type="ECO:0000313" key="16">
    <source>
        <dbReference type="Proteomes" id="UP000054988"/>
    </source>
</evidence>
<dbReference type="GO" id="GO:0006302">
    <property type="term" value="P:double-strand break repair"/>
    <property type="evidence" value="ECO:0007669"/>
    <property type="project" value="TreeGrafter"/>
</dbReference>
<feature type="coiled-coil region" evidence="12">
    <location>
        <begin position="125"/>
        <end position="200"/>
    </location>
</feature>
<keyword evidence="8" id="KW-0833">Ubl conjugation pathway</keyword>
<evidence type="ECO:0000256" key="11">
    <source>
        <dbReference type="PROSITE-ProRule" id="PRU00175"/>
    </source>
</evidence>
<keyword evidence="7 11" id="KW-0863">Zinc-finger</keyword>
<dbReference type="AlphaFoldDB" id="A0A0W0EWA0"/>
<evidence type="ECO:0000256" key="2">
    <source>
        <dbReference type="ARBA" id="ARBA00004123"/>
    </source>
</evidence>
<keyword evidence="12" id="KW-0175">Coiled coil</keyword>
<feature type="compositionally biased region" description="Acidic residues" evidence="13">
    <location>
        <begin position="250"/>
        <end position="263"/>
    </location>
</feature>
<dbReference type="GO" id="GO:0061630">
    <property type="term" value="F:ubiquitin protein ligase activity"/>
    <property type="evidence" value="ECO:0007669"/>
    <property type="project" value="UniProtKB-EC"/>
</dbReference>
<dbReference type="GO" id="GO:0005634">
    <property type="term" value="C:nucleus"/>
    <property type="evidence" value="ECO:0007669"/>
    <property type="project" value="UniProtKB-SubCell"/>
</dbReference>
<reference evidence="15 16" key="1">
    <citation type="submission" date="2015-12" db="EMBL/GenBank/DDBJ databases">
        <title>Draft genome sequence of Moniliophthora roreri, the causal agent of frosty pod rot of cacao.</title>
        <authorList>
            <person name="Aime M.C."/>
            <person name="Diaz-Valderrama J.R."/>
            <person name="Kijpornyongpan T."/>
            <person name="Phillips-Mora W."/>
        </authorList>
    </citation>
    <scope>NUCLEOTIDE SEQUENCE [LARGE SCALE GENOMIC DNA]</scope>
    <source>
        <strain evidence="15 16">MCA 2952</strain>
    </source>
</reference>
<name>A0A0W0EWA0_MONRR</name>
<evidence type="ECO:0000256" key="12">
    <source>
        <dbReference type="SAM" id="Coils"/>
    </source>
</evidence>
<evidence type="ECO:0000256" key="9">
    <source>
        <dbReference type="ARBA" id="ARBA00022833"/>
    </source>
</evidence>
<evidence type="ECO:0000256" key="6">
    <source>
        <dbReference type="ARBA" id="ARBA00022763"/>
    </source>
</evidence>
<dbReference type="EMBL" id="LATX01002485">
    <property type="protein sequence ID" value="KTB28352.1"/>
    <property type="molecule type" value="Genomic_DNA"/>
</dbReference>
<evidence type="ECO:0000256" key="13">
    <source>
        <dbReference type="SAM" id="MobiDB-lite"/>
    </source>
</evidence>
<dbReference type="GO" id="GO:0035861">
    <property type="term" value="C:site of double-strand break"/>
    <property type="evidence" value="ECO:0007669"/>
    <property type="project" value="TreeGrafter"/>
</dbReference>
<evidence type="ECO:0000256" key="5">
    <source>
        <dbReference type="ARBA" id="ARBA00022723"/>
    </source>
</evidence>
<dbReference type="PANTHER" id="PTHR23328:SF0">
    <property type="entry name" value="RING-TYPE DOMAIN-CONTAINING PROTEIN"/>
    <property type="match status" value="1"/>
</dbReference>
<evidence type="ECO:0000256" key="1">
    <source>
        <dbReference type="ARBA" id="ARBA00000900"/>
    </source>
</evidence>
<keyword evidence="9" id="KW-0862">Zinc</keyword>
<dbReference type="Pfam" id="PF13445">
    <property type="entry name" value="zf-RING_UBOX"/>
    <property type="match status" value="1"/>
</dbReference>
<comment type="subcellular location">
    <subcellularLocation>
        <location evidence="2">Nucleus</location>
    </subcellularLocation>
</comment>
<comment type="catalytic activity">
    <reaction evidence="1">
        <text>S-ubiquitinyl-[E2 ubiquitin-conjugating enzyme]-L-cysteine + [acceptor protein]-L-lysine = [E2 ubiquitin-conjugating enzyme]-L-cysteine + N(6)-ubiquitinyl-[acceptor protein]-L-lysine.</text>
        <dbReference type="EC" id="2.3.2.27"/>
    </reaction>
</comment>
<protein>
    <recommendedName>
        <fullName evidence="3">RING-type E3 ubiquitin transferase</fullName>
        <ecNumber evidence="3">2.3.2.27</ecNumber>
    </recommendedName>
</protein>
<proteinExistence type="predicted"/>
<evidence type="ECO:0000256" key="8">
    <source>
        <dbReference type="ARBA" id="ARBA00022786"/>
    </source>
</evidence>
<dbReference type="PROSITE" id="PS50089">
    <property type="entry name" value="ZF_RING_2"/>
    <property type="match status" value="1"/>
</dbReference>
<dbReference type="InterPro" id="IPR051657">
    <property type="entry name" value="RNF168/RNF169_E3_ubiq-ligase"/>
</dbReference>
<keyword evidence="6" id="KW-0227">DNA damage</keyword>
<dbReference type="GO" id="GO:0008270">
    <property type="term" value="F:zinc ion binding"/>
    <property type="evidence" value="ECO:0007669"/>
    <property type="project" value="UniProtKB-KW"/>
</dbReference>
<evidence type="ECO:0000256" key="10">
    <source>
        <dbReference type="ARBA" id="ARBA00023242"/>
    </source>
</evidence>
<dbReference type="InterPro" id="IPR027370">
    <property type="entry name" value="Znf-RING_euk"/>
</dbReference>
<keyword evidence="4" id="KW-0808">Transferase</keyword>
<keyword evidence="5" id="KW-0479">Metal-binding</keyword>
<organism evidence="15 16">
    <name type="scientific">Moniliophthora roreri</name>
    <name type="common">Frosty pod rot fungus</name>
    <name type="synonym">Monilia roreri</name>
    <dbReference type="NCBI Taxonomy" id="221103"/>
    <lineage>
        <taxon>Eukaryota</taxon>
        <taxon>Fungi</taxon>
        <taxon>Dikarya</taxon>
        <taxon>Basidiomycota</taxon>
        <taxon>Agaricomycotina</taxon>
        <taxon>Agaricomycetes</taxon>
        <taxon>Agaricomycetidae</taxon>
        <taxon>Agaricales</taxon>
        <taxon>Marasmiineae</taxon>
        <taxon>Marasmiaceae</taxon>
        <taxon>Moniliophthora</taxon>
    </lineage>
</organism>
<gene>
    <name evidence="15" type="ORF">WG66_19106</name>
</gene>
<dbReference type="PANTHER" id="PTHR23328">
    <property type="entry name" value="RING-TYPE DOMAIN-CONTAINING PROTEIN"/>
    <property type="match status" value="1"/>
</dbReference>
<evidence type="ECO:0000256" key="7">
    <source>
        <dbReference type="ARBA" id="ARBA00022771"/>
    </source>
</evidence>
<evidence type="ECO:0000313" key="15">
    <source>
        <dbReference type="EMBL" id="KTB28352.1"/>
    </source>
</evidence>
<dbReference type="GO" id="GO:0031491">
    <property type="term" value="F:nucleosome binding"/>
    <property type="evidence" value="ECO:0007669"/>
    <property type="project" value="TreeGrafter"/>
</dbReference>
<evidence type="ECO:0000259" key="14">
    <source>
        <dbReference type="PROSITE" id="PS50089"/>
    </source>
</evidence>
<dbReference type="InterPro" id="IPR013083">
    <property type="entry name" value="Znf_RING/FYVE/PHD"/>
</dbReference>
<feature type="region of interest" description="Disordered" evidence="13">
    <location>
        <begin position="204"/>
        <end position="280"/>
    </location>
</feature>
<evidence type="ECO:0000256" key="3">
    <source>
        <dbReference type="ARBA" id="ARBA00012483"/>
    </source>
</evidence>
<sequence>MASQCSICISALKEPVSIPCGHVYCSDCLGEYIGSASQDGYTATCPTCRTEFPIVTPERTCLPKQVHRYLFPTIRRVYVDASPAEVQRLQDLLNTSQTIQRRLESQVGHLMEQCERHMASSRAHAEGEVDAVREVERLKRRLRQEVDARKRAEEATEEALQEVRRLNAAITEYEDREADLDDLKRQLEDEKVKNRALVLKLSQGQVSDSPFRPPIPSASTTSPISRPIKRRMSSQELSGSDDGNHSHEEESSDEESEEGESDDGSPSPRWTTGHATLPLNKNYPFSKAFRDLGRTDLISAFQHLPEETGGMVRPADNRQPSEGRLRISITPRRRIMRDLPQRPPTKRVRVSGQI</sequence>
<dbReference type="eggNOG" id="ENOG502RSFB">
    <property type="taxonomic scope" value="Eukaryota"/>
</dbReference>
<dbReference type="SUPFAM" id="SSF57850">
    <property type="entry name" value="RING/U-box"/>
    <property type="match status" value="1"/>
</dbReference>